<feature type="domain" description="CRAL-TRIO" evidence="1">
    <location>
        <begin position="88"/>
        <end position="252"/>
    </location>
</feature>
<evidence type="ECO:0000313" key="3">
    <source>
        <dbReference type="Proteomes" id="UP001168821"/>
    </source>
</evidence>
<sequence length="304" mass="35230">MTREQLDRLFDQAAKHFNSSGKALNEDVRRLEEWLEMQTHLPKMLDAHALRNFLILNKGSVEVTKQRIDGYYSVRARVPEIAYEMNPKRPHMKEFDKIAYVVDHPQLTDDMCKLTFFKIKGEFISPNLDPINYIRKMAALTELKLRHDVMHGDIFVFDYKGLTLNAALKVTPMLLYKVFVVLHDGVLSTRFKAAHIINMAPPITKMMQAVKIVMKPKLFERVHIHSDEDALKKVIPLNLLPSDWGGKGLSLQELEEILDAKLAQNQELFDRLDEIKVDEDLRPKKLIDDYNLGVHGNFKKIEID</sequence>
<dbReference type="InterPro" id="IPR036865">
    <property type="entry name" value="CRAL-TRIO_dom_sf"/>
</dbReference>
<evidence type="ECO:0000259" key="1">
    <source>
        <dbReference type="PROSITE" id="PS50191"/>
    </source>
</evidence>
<organism evidence="2 3">
    <name type="scientific">Zophobas morio</name>
    <dbReference type="NCBI Taxonomy" id="2755281"/>
    <lineage>
        <taxon>Eukaryota</taxon>
        <taxon>Metazoa</taxon>
        <taxon>Ecdysozoa</taxon>
        <taxon>Arthropoda</taxon>
        <taxon>Hexapoda</taxon>
        <taxon>Insecta</taxon>
        <taxon>Pterygota</taxon>
        <taxon>Neoptera</taxon>
        <taxon>Endopterygota</taxon>
        <taxon>Coleoptera</taxon>
        <taxon>Polyphaga</taxon>
        <taxon>Cucujiformia</taxon>
        <taxon>Tenebrionidae</taxon>
        <taxon>Zophobas</taxon>
    </lineage>
</organism>
<protein>
    <recommendedName>
        <fullName evidence="1">CRAL-TRIO domain-containing protein</fullName>
    </recommendedName>
</protein>
<dbReference type="GO" id="GO:1902936">
    <property type="term" value="F:phosphatidylinositol bisphosphate binding"/>
    <property type="evidence" value="ECO:0007669"/>
    <property type="project" value="TreeGrafter"/>
</dbReference>
<keyword evidence="3" id="KW-1185">Reference proteome</keyword>
<dbReference type="PROSITE" id="PS50191">
    <property type="entry name" value="CRAL_TRIO"/>
    <property type="match status" value="1"/>
</dbReference>
<dbReference type="SUPFAM" id="SSF52087">
    <property type="entry name" value="CRAL/TRIO domain"/>
    <property type="match status" value="1"/>
</dbReference>
<evidence type="ECO:0000313" key="2">
    <source>
        <dbReference type="EMBL" id="KAJ3647004.1"/>
    </source>
</evidence>
<dbReference type="CDD" id="cd00170">
    <property type="entry name" value="SEC14"/>
    <property type="match status" value="1"/>
</dbReference>
<dbReference type="AlphaFoldDB" id="A0AA38M8N1"/>
<dbReference type="Gene3D" id="3.40.525.10">
    <property type="entry name" value="CRAL-TRIO lipid binding domain"/>
    <property type="match status" value="1"/>
</dbReference>
<dbReference type="InterPro" id="IPR036273">
    <property type="entry name" value="CRAL/TRIO_N_dom_sf"/>
</dbReference>
<dbReference type="EMBL" id="JALNTZ010000007">
    <property type="protein sequence ID" value="KAJ3647004.1"/>
    <property type="molecule type" value="Genomic_DNA"/>
</dbReference>
<name>A0AA38M8N1_9CUCU</name>
<dbReference type="PANTHER" id="PTHR10174:SF222">
    <property type="entry name" value="GH10083P-RELATED"/>
    <property type="match status" value="1"/>
</dbReference>
<gene>
    <name evidence="2" type="ORF">Zmor_024555</name>
</gene>
<proteinExistence type="predicted"/>
<reference evidence="2" key="1">
    <citation type="journal article" date="2023" name="G3 (Bethesda)">
        <title>Whole genome assemblies of Zophobas morio and Tenebrio molitor.</title>
        <authorList>
            <person name="Kaur S."/>
            <person name="Stinson S.A."/>
            <person name="diCenzo G.C."/>
        </authorList>
    </citation>
    <scope>NUCLEOTIDE SEQUENCE</scope>
    <source>
        <strain evidence="2">QUZm001</strain>
    </source>
</reference>
<dbReference type="SUPFAM" id="SSF46938">
    <property type="entry name" value="CRAL/TRIO N-terminal domain"/>
    <property type="match status" value="1"/>
</dbReference>
<dbReference type="Pfam" id="PF00650">
    <property type="entry name" value="CRAL_TRIO"/>
    <property type="match status" value="1"/>
</dbReference>
<dbReference type="InterPro" id="IPR001251">
    <property type="entry name" value="CRAL-TRIO_dom"/>
</dbReference>
<accession>A0AA38M8N1</accession>
<dbReference type="Proteomes" id="UP001168821">
    <property type="component" value="Unassembled WGS sequence"/>
</dbReference>
<dbReference type="PANTHER" id="PTHR10174">
    <property type="entry name" value="ALPHA-TOCOPHEROL TRANSFER PROTEIN-RELATED"/>
    <property type="match status" value="1"/>
</dbReference>
<comment type="caution">
    <text evidence="2">The sequence shown here is derived from an EMBL/GenBank/DDBJ whole genome shotgun (WGS) entry which is preliminary data.</text>
</comment>
<dbReference type="GO" id="GO:0016020">
    <property type="term" value="C:membrane"/>
    <property type="evidence" value="ECO:0007669"/>
    <property type="project" value="TreeGrafter"/>
</dbReference>